<reference evidence="16 17" key="1">
    <citation type="submission" date="2024-04" db="EMBL/GenBank/DDBJ databases">
        <authorList>
            <person name="Rising A."/>
            <person name="Reimegard J."/>
            <person name="Sonavane S."/>
            <person name="Akerstrom W."/>
            <person name="Nylinder S."/>
            <person name="Hedman E."/>
            <person name="Kallberg Y."/>
        </authorList>
    </citation>
    <scope>NUCLEOTIDE SEQUENCE [LARGE SCALE GENOMIC DNA]</scope>
</reference>
<evidence type="ECO:0000256" key="12">
    <source>
        <dbReference type="ARBA" id="ARBA00047798"/>
    </source>
</evidence>
<evidence type="ECO:0000256" key="2">
    <source>
        <dbReference type="ARBA" id="ARBA00005203"/>
    </source>
</evidence>
<dbReference type="InterPro" id="IPR004839">
    <property type="entry name" value="Aminotransferase_I/II_large"/>
</dbReference>
<dbReference type="PRINTS" id="PR00753">
    <property type="entry name" value="ACCSYNTHASE"/>
</dbReference>
<dbReference type="AlphaFoldDB" id="A0AAV1ZL84"/>
<evidence type="ECO:0000256" key="13">
    <source>
        <dbReference type="PIRNR" id="PIRNR000517"/>
    </source>
</evidence>
<dbReference type="NCBIfam" id="TIGR01264">
    <property type="entry name" value="tyr_amTase_E"/>
    <property type="match status" value="1"/>
</dbReference>
<evidence type="ECO:0000256" key="3">
    <source>
        <dbReference type="ARBA" id="ARBA00007441"/>
    </source>
</evidence>
<evidence type="ECO:0000256" key="5">
    <source>
        <dbReference type="ARBA" id="ARBA00012749"/>
    </source>
</evidence>
<keyword evidence="9" id="KW-0828">Tyrosine catabolism</keyword>
<comment type="catalytic activity">
    <reaction evidence="12 13">
        <text>L-tyrosine + 2-oxoglutarate = 3-(4-hydroxyphenyl)pyruvate + L-glutamate</text>
        <dbReference type="Rhea" id="RHEA:15093"/>
        <dbReference type="ChEBI" id="CHEBI:16810"/>
        <dbReference type="ChEBI" id="CHEBI:29985"/>
        <dbReference type="ChEBI" id="CHEBI:36242"/>
        <dbReference type="ChEBI" id="CHEBI:58315"/>
        <dbReference type="EC" id="2.6.1.5"/>
    </reaction>
</comment>
<dbReference type="GO" id="GO:0030170">
    <property type="term" value="F:pyridoxal phosphate binding"/>
    <property type="evidence" value="ECO:0007669"/>
    <property type="project" value="InterPro"/>
</dbReference>
<comment type="subunit">
    <text evidence="4 13">Homodimer.</text>
</comment>
<comment type="pathway">
    <text evidence="2 13">Amino-acid degradation; L-phenylalanine degradation; acetoacetate and fumarate from L-phenylalanine: step 2/6.</text>
</comment>
<dbReference type="FunFam" id="3.40.640.10:FF:000048">
    <property type="entry name" value="tyrosine aminotransferase"/>
    <property type="match status" value="1"/>
</dbReference>
<sequence length="516" mass="57089">MVRFKLPSLDDSTYLFGEESGRGRGISEELEVAKHKCSNSNKKLTMPIRVSATLADPPQLQRQERRSRRGWNVRASNFATGTVNPIRVVIEDMKLAPNPEKKMISLSIGDPTVAGHLKPCEAILNSVEKSLQSFKFNGYAPSTGHLEAREAVARYSTLPGAPIESKDVVLTSGCSHALELAISVLANPGQTILVPRPGFPLYKTLAESLGINIKYYSLLPEKSWEVDLADLEHQISADTAAIVVNNPSNPCGSVYSRRHLQSILEVAARNYVPIIADEIYEQFVFPGEEFYPIASLSLSVPILTCSGLTKRFLVPGWRMGWILIHDRNDVFGSSVRNGLQSLCQRIMGTNTIVQGALPNILKDTPQNFFNDVIMSVKVNASIAFSVLSEIPGLTPVMPSGAMYMMVGIDINTFSGLRNDTEFVEKLVCEQSVMCLPGACFDYPNYVRLVLTVPESDLREACNRITEFCKKYSKFSFSLDHKPLHSRSNILAPIEEDMPCCENNNNGVMESPRPIRV</sequence>
<dbReference type="InterPro" id="IPR015422">
    <property type="entry name" value="PyrdxlP-dep_Trfase_small"/>
</dbReference>
<dbReference type="NCBIfam" id="TIGR01265">
    <property type="entry name" value="tyr_nico_aTase"/>
    <property type="match status" value="1"/>
</dbReference>
<dbReference type="Gene3D" id="3.90.1150.10">
    <property type="entry name" value="Aspartate Aminotransferase, domain 1"/>
    <property type="match status" value="1"/>
</dbReference>
<comment type="caution">
    <text evidence="16">The sequence shown here is derived from an EMBL/GenBank/DDBJ whole genome shotgun (WGS) entry which is preliminary data.</text>
</comment>
<dbReference type="PANTHER" id="PTHR45744">
    <property type="entry name" value="TYROSINE AMINOTRANSFERASE"/>
    <property type="match status" value="1"/>
</dbReference>
<keyword evidence="17" id="KW-1185">Reference proteome</keyword>
<feature type="modified residue" description="N6-(pyridoxal phosphate)lysine" evidence="14">
    <location>
        <position position="310"/>
    </location>
</feature>
<dbReference type="InterPro" id="IPR005957">
    <property type="entry name" value="Tyrosine_aminoTrfase"/>
</dbReference>
<evidence type="ECO:0000259" key="15">
    <source>
        <dbReference type="Pfam" id="PF00155"/>
    </source>
</evidence>
<evidence type="ECO:0000256" key="9">
    <source>
        <dbReference type="ARBA" id="ARBA00022878"/>
    </source>
</evidence>
<dbReference type="PANTHER" id="PTHR45744:SF2">
    <property type="entry name" value="TYROSINE AMINOTRANSFERASE"/>
    <property type="match status" value="1"/>
</dbReference>
<dbReference type="GO" id="GO:0006559">
    <property type="term" value="P:L-phenylalanine catabolic process"/>
    <property type="evidence" value="ECO:0007669"/>
    <property type="project" value="UniProtKB-UniRule"/>
</dbReference>
<dbReference type="GO" id="GO:0004838">
    <property type="term" value="F:L-tyrosine-2-oxoglutarate transaminase activity"/>
    <property type="evidence" value="ECO:0007669"/>
    <property type="project" value="UniProtKB-UniRule"/>
</dbReference>
<evidence type="ECO:0000256" key="4">
    <source>
        <dbReference type="ARBA" id="ARBA00011738"/>
    </source>
</evidence>
<dbReference type="PIRSF" id="PIRSF000517">
    <property type="entry name" value="Tyr_transaminase"/>
    <property type="match status" value="1"/>
</dbReference>
<dbReference type="Gene3D" id="3.40.640.10">
    <property type="entry name" value="Type I PLP-dependent aspartate aminotransferase-like (Major domain)"/>
    <property type="match status" value="1"/>
</dbReference>
<evidence type="ECO:0000313" key="16">
    <source>
        <dbReference type="EMBL" id="CAL1272562.1"/>
    </source>
</evidence>
<evidence type="ECO:0000256" key="10">
    <source>
        <dbReference type="ARBA" id="ARBA00022898"/>
    </source>
</evidence>
<keyword evidence="8" id="KW-0808">Transferase</keyword>
<dbReference type="InterPro" id="IPR005958">
    <property type="entry name" value="TyrNic_aminoTrfase"/>
</dbReference>
<evidence type="ECO:0000256" key="14">
    <source>
        <dbReference type="PIRSR" id="PIRSR000517-1"/>
    </source>
</evidence>
<evidence type="ECO:0000256" key="6">
    <source>
        <dbReference type="ARBA" id="ARBA00015959"/>
    </source>
</evidence>
<dbReference type="InterPro" id="IPR004838">
    <property type="entry name" value="NHTrfase_class1_PyrdxlP-BS"/>
</dbReference>
<dbReference type="EC" id="2.6.1.5" evidence="5 13"/>
<gene>
    <name evidence="16" type="ORF">LARSCL_LOCUS6465</name>
</gene>
<evidence type="ECO:0000313" key="17">
    <source>
        <dbReference type="Proteomes" id="UP001497382"/>
    </source>
</evidence>
<keyword evidence="11" id="KW-0585">Phenylalanine catabolism</keyword>
<dbReference type="Proteomes" id="UP001497382">
    <property type="component" value="Unassembled WGS sequence"/>
</dbReference>
<keyword evidence="7" id="KW-0032">Aminotransferase</keyword>
<protein>
    <recommendedName>
        <fullName evidence="6 13">Tyrosine aminotransferase</fullName>
        <shortName evidence="13">TAT</shortName>
        <ecNumber evidence="5 13">2.6.1.5</ecNumber>
    </recommendedName>
</protein>
<dbReference type="CDD" id="cd00609">
    <property type="entry name" value="AAT_like"/>
    <property type="match status" value="1"/>
</dbReference>
<accession>A0AAV1ZL84</accession>
<comment type="cofactor">
    <cofactor evidence="1 13 14">
        <name>pyridoxal 5'-phosphate</name>
        <dbReference type="ChEBI" id="CHEBI:597326"/>
    </cofactor>
</comment>
<organism evidence="16 17">
    <name type="scientific">Larinioides sclopetarius</name>
    <dbReference type="NCBI Taxonomy" id="280406"/>
    <lineage>
        <taxon>Eukaryota</taxon>
        <taxon>Metazoa</taxon>
        <taxon>Ecdysozoa</taxon>
        <taxon>Arthropoda</taxon>
        <taxon>Chelicerata</taxon>
        <taxon>Arachnida</taxon>
        <taxon>Araneae</taxon>
        <taxon>Araneomorphae</taxon>
        <taxon>Entelegynae</taxon>
        <taxon>Araneoidea</taxon>
        <taxon>Araneidae</taxon>
        <taxon>Larinioides</taxon>
    </lineage>
</organism>
<dbReference type="Pfam" id="PF00155">
    <property type="entry name" value="Aminotran_1_2"/>
    <property type="match status" value="1"/>
</dbReference>
<keyword evidence="10 13" id="KW-0663">Pyridoxal phosphate</keyword>
<evidence type="ECO:0000256" key="1">
    <source>
        <dbReference type="ARBA" id="ARBA00001933"/>
    </source>
</evidence>
<dbReference type="InterPro" id="IPR015421">
    <property type="entry name" value="PyrdxlP-dep_Trfase_major"/>
</dbReference>
<dbReference type="SUPFAM" id="SSF53383">
    <property type="entry name" value="PLP-dependent transferases"/>
    <property type="match status" value="1"/>
</dbReference>
<dbReference type="EMBL" id="CAXIEN010000062">
    <property type="protein sequence ID" value="CAL1272562.1"/>
    <property type="molecule type" value="Genomic_DNA"/>
</dbReference>
<feature type="domain" description="Aminotransferase class I/classII large" evidence="15">
    <location>
        <begin position="101"/>
        <end position="464"/>
    </location>
</feature>
<dbReference type="PROSITE" id="PS00105">
    <property type="entry name" value="AA_TRANSFER_CLASS_1"/>
    <property type="match status" value="1"/>
</dbReference>
<name>A0AAV1ZL84_9ARAC</name>
<proteinExistence type="inferred from homology"/>
<evidence type="ECO:0000256" key="7">
    <source>
        <dbReference type="ARBA" id="ARBA00022576"/>
    </source>
</evidence>
<comment type="function">
    <text evidence="13">Transaminase involved in tyrosine breakdown. Converts tyrosine to p-hydroxyphenylpyruvate.</text>
</comment>
<dbReference type="InterPro" id="IPR015424">
    <property type="entry name" value="PyrdxlP-dep_Trfase"/>
</dbReference>
<evidence type="ECO:0000256" key="8">
    <source>
        <dbReference type="ARBA" id="ARBA00022679"/>
    </source>
</evidence>
<evidence type="ECO:0000256" key="11">
    <source>
        <dbReference type="ARBA" id="ARBA00023232"/>
    </source>
</evidence>
<comment type="similarity">
    <text evidence="3 13">Belongs to the class-I pyridoxal-phosphate-dependent aminotransferase family.</text>
</comment>
<dbReference type="GO" id="GO:0006572">
    <property type="term" value="P:L-tyrosine catabolic process"/>
    <property type="evidence" value="ECO:0007669"/>
    <property type="project" value="UniProtKB-KW"/>
</dbReference>